<dbReference type="RefSeq" id="WP_130520966.1">
    <property type="nucleotide sequence ID" value="NZ_SHMA01000009.1"/>
</dbReference>
<evidence type="ECO:0000256" key="1">
    <source>
        <dbReference type="ARBA" id="ARBA00022679"/>
    </source>
</evidence>
<dbReference type="SUPFAM" id="SSF53448">
    <property type="entry name" value="Nucleotide-diphospho-sugar transferases"/>
    <property type="match status" value="1"/>
</dbReference>
<dbReference type="Gene3D" id="3.90.550.10">
    <property type="entry name" value="Spore Coat Polysaccharide Biosynthesis Protein SpsA, Chain A"/>
    <property type="match status" value="1"/>
</dbReference>
<dbReference type="InterPro" id="IPR050065">
    <property type="entry name" value="GlmU-like"/>
</dbReference>
<dbReference type="InterPro" id="IPR029044">
    <property type="entry name" value="Nucleotide-diphossugar_trans"/>
</dbReference>
<keyword evidence="1 4" id="KW-0808">Transferase</keyword>
<dbReference type="NCBIfam" id="NF045761">
    <property type="entry name" value="NAMPUrTaseMurU"/>
    <property type="match status" value="1"/>
</dbReference>
<protein>
    <submittedName>
        <fullName evidence="4">Nucleotidyltransferase family protein</fullName>
    </submittedName>
</protein>
<dbReference type="AlphaFoldDB" id="A0A4Q8LA02"/>
<comment type="caution">
    <text evidence="4">The sequence shown here is derived from an EMBL/GenBank/DDBJ whole genome shotgun (WGS) entry which is preliminary data.</text>
</comment>
<dbReference type="InterPro" id="IPR054790">
    <property type="entry name" value="MurU"/>
</dbReference>
<accession>A0A4Q8LA02</accession>
<feature type="domain" description="Nucleotidyl transferase" evidence="3">
    <location>
        <begin position="2"/>
        <end position="236"/>
    </location>
</feature>
<dbReference type="GO" id="GO:0016779">
    <property type="term" value="F:nucleotidyltransferase activity"/>
    <property type="evidence" value="ECO:0007669"/>
    <property type="project" value="UniProtKB-KW"/>
</dbReference>
<gene>
    <name evidence="4" type="ORF">EA661_17100</name>
</gene>
<organism evidence="4 5">
    <name type="scientific">Pseudoxanthomonas winnipegensis</name>
    <dbReference type="NCBI Taxonomy" id="2480810"/>
    <lineage>
        <taxon>Bacteria</taxon>
        <taxon>Pseudomonadati</taxon>
        <taxon>Pseudomonadota</taxon>
        <taxon>Gammaproteobacteria</taxon>
        <taxon>Lysobacterales</taxon>
        <taxon>Lysobacteraceae</taxon>
        <taxon>Pseudoxanthomonas</taxon>
    </lineage>
</organism>
<proteinExistence type="predicted"/>
<dbReference type="EMBL" id="SHMB01000009">
    <property type="protein sequence ID" value="TAA25199.1"/>
    <property type="molecule type" value="Genomic_DNA"/>
</dbReference>
<name>A0A4Q8LA02_9GAMM</name>
<evidence type="ECO:0000259" key="3">
    <source>
        <dbReference type="Pfam" id="PF00483"/>
    </source>
</evidence>
<keyword evidence="2" id="KW-0548">Nucleotidyltransferase</keyword>
<reference evidence="4 5" key="1">
    <citation type="submission" date="2019-02" db="EMBL/GenBank/DDBJ databases">
        <title>WGS of Pseudoxanthomonas species novum from clinical isolates.</title>
        <authorList>
            <person name="Bernier A.-M."/>
            <person name="Bernard K."/>
            <person name="Vachon A."/>
        </authorList>
    </citation>
    <scope>NUCLEOTIDE SEQUENCE [LARGE SCALE GENOMIC DNA]</scope>
    <source>
        <strain evidence="4 5">NML171202</strain>
    </source>
</reference>
<evidence type="ECO:0000313" key="5">
    <source>
        <dbReference type="Proteomes" id="UP000291286"/>
    </source>
</evidence>
<evidence type="ECO:0000256" key="2">
    <source>
        <dbReference type="ARBA" id="ARBA00022695"/>
    </source>
</evidence>
<dbReference type="Proteomes" id="UP000291286">
    <property type="component" value="Unassembled WGS sequence"/>
</dbReference>
<dbReference type="CDD" id="cd06422">
    <property type="entry name" value="NTP_transferase_like_1"/>
    <property type="match status" value="1"/>
</dbReference>
<dbReference type="PANTHER" id="PTHR43584:SF8">
    <property type="entry name" value="N-ACETYLMURAMATE ALPHA-1-PHOSPHATE URIDYLYLTRANSFERASE"/>
    <property type="match status" value="1"/>
</dbReference>
<sequence length="252" mass="27123">MKALIFCAGLGERMRPLTDHTPKPLLEVGGASLVVWQLRKLAAIGVTDVVINLSWLADQFPRALGDGSAFGVRIAFSHEGPVPLETGGGMLHALPLLGEAPFLAVNGDVWTDLDFATLPRAPAGDAHLVMIDNPPHHPRGDFCFSDGHRLQPRRDDAQNFTYSGIGVYGPEILRDWRTAFEAADPNPGLDAQPPRFPLAPLLRAAMARDAVTGRHYAGRWTDVGTPQRLADLDAQLRAEGVGAATTAMELSK</sequence>
<evidence type="ECO:0000313" key="4">
    <source>
        <dbReference type="EMBL" id="TAA25199.1"/>
    </source>
</evidence>
<dbReference type="InterPro" id="IPR005835">
    <property type="entry name" value="NTP_transferase_dom"/>
</dbReference>
<dbReference type="PANTHER" id="PTHR43584">
    <property type="entry name" value="NUCLEOTIDYL TRANSFERASE"/>
    <property type="match status" value="1"/>
</dbReference>
<dbReference type="Pfam" id="PF00483">
    <property type="entry name" value="NTP_transferase"/>
    <property type="match status" value="1"/>
</dbReference>